<reference evidence="2 3" key="1">
    <citation type="submission" date="2018-03" db="EMBL/GenBank/DDBJ databases">
        <title>Genomic Encyclopedia of Archaeal and Bacterial Type Strains, Phase II (KMG-II): from individual species to whole genera.</title>
        <authorList>
            <person name="Goeker M."/>
        </authorList>
    </citation>
    <scope>NUCLEOTIDE SEQUENCE [LARGE SCALE GENOMIC DNA]</scope>
    <source>
        <strain evidence="2 3">DSM 24859</strain>
    </source>
</reference>
<dbReference type="InterPro" id="IPR029044">
    <property type="entry name" value="Nucleotide-diphossugar_trans"/>
</dbReference>
<keyword evidence="2" id="KW-0808">Transferase</keyword>
<dbReference type="Gene3D" id="3.90.550.10">
    <property type="entry name" value="Spore Coat Polysaccharide Biosynthesis Protein SpsA, Chain A"/>
    <property type="match status" value="1"/>
</dbReference>
<name>A0A2P8HTB8_CHINA</name>
<dbReference type="InterPro" id="IPR001173">
    <property type="entry name" value="Glyco_trans_2-like"/>
</dbReference>
<dbReference type="PANTHER" id="PTHR40743">
    <property type="entry name" value="NUCLEOTIDE-DIPHOSPHO-SUGAR TRANSFERASE CONTAINING PROTEIN"/>
    <property type="match status" value="1"/>
</dbReference>
<sequence>MQNRISFCTVCMNRTMHLKETLHRNILDNIGYDNIEFVLLDYNSKDDLYDWAQKELQPYIDEGRLTYFHTKDPQFFHMSHSKNMALRLATGDILCSIDADNYTGEGFATYINEIFNKEEHVFMAPPPIGPGRKWWDVQGRVCVRRDDFYALRGYDERVIDYGYEDKDFKSRLESTGRRRVIIKDQAFLRAITHDDSLRIADGFFTKKSKELFFSVAGDNTSEIIYLDENNVFERFYVDNNLLVYENDCPEKIDYFALNLKNIYVGTYKPEDKGLRLYKENGKELLALTYQTDDHLIASDHRDFYRVSACLLRENLLFKRAIYRGKKIFSYNKVNGNMVNGGGFGQGTVYKNFSDVSIDLDCPTKWLY</sequence>
<comment type="caution">
    <text evidence="2">The sequence shown here is derived from an EMBL/GenBank/DDBJ whole genome shotgun (WGS) entry which is preliminary data.</text>
</comment>
<evidence type="ECO:0000259" key="1">
    <source>
        <dbReference type="Pfam" id="PF00535"/>
    </source>
</evidence>
<accession>A0A2P8HTB8</accession>
<dbReference type="Proteomes" id="UP000240971">
    <property type="component" value="Unassembled WGS sequence"/>
</dbReference>
<feature type="domain" description="Glycosyltransferase 2-like" evidence="1">
    <location>
        <begin position="6"/>
        <end position="149"/>
    </location>
</feature>
<dbReference type="SUPFAM" id="SSF53448">
    <property type="entry name" value="Nucleotide-diphospho-sugar transferases"/>
    <property type="match status" value="1"/>
</dbReference>
<dbReference type="PANTHER" id="PTHR40743:SF1">
    <property type="entry name" value="POSSIBLE GLYCOSYLTRANSFERASE"/>
    <property type="match status" value="1"/>
</dbReference>
<dbReference type="OrthoDB" id="6717394at2"/>
<dbReference type="AlphaFoldDB" id="A0A2P8HTB8"/>
<dbReference type="RefSeq" id="WP_106526711.1">
    <property type="nucleotide sequence ID" value="NZ_PYAW01000001.1"/>
</dbReference>
<dbReference type="EMBL" id="PYAW01000001">
    <property type="protein sequence ID" value="PSL49480.1"/>
    <property type="molecule type" value="Genomic_DNA"/>
</dbReference>
<protein>
    <submittedName>
        <fullName evidence="2">Glycosyltransferase involved in cell wall biosynthesis</fullName>
    </submittedName>
</protein>
<evidence type="ECO:0000313" key="3">
    <source>
        <dbReference type="Proteomes" id="UP000240971"/>
    </source>
</evidence>
<dbReference type="CDD" id="cd00761">
    <property type="entry name" value="Glyco_tranf_GTA_type"/>
    <property type="match status" value="1"/>
</dbReference>
<organism evidence="2 3">
    <name type="scientific">Chitinophaga niastensis</name>
    <dbReference type="NCBI Taxonomy" id="536980"/>
    <lineage>
        <taxon>Bacteria</taxon>
        <taxon>Pseudomonadati</taxon>
        <taxon>Bacteroidota</taxon>
        <taxon>Chitinophagia</taxon>
        <taxon>Chitinophagales</taxon>
        <taxon>Chitinophagaceae</taxon>
        <taxon>Chitinophaga</taxon>
    </lineage>
</organism>
<dbReference type="GO" id="GO:0016740">
    <property type="term" value="F:transferase activity"/>
    <property type="evidence" value="ECO:0007669"/>
    <property type="project" value="UniProtKB-KW"/>
</dbReference>
<dbReference type="Pfam" id="PF00535">
    <property type="entry name" value="Glycos_transf_2"/>
    <property type="match status" value="1"/>
</dbReference>
<evidence type="ECO:0000313" key="2">
    <source>
        <dbReference type="EMBL" id="PSL49480.1"/>
    </source>
</evidence>
<gene>
    <name evidence="2" type="ORF">CLV51_101813</name>
</gene>
<proteinExistence type="predicted"/>
<keyword evidence="3" id="KW-1185">Reference proteome</keyword>